<dbReference type="EMBL" id="KZ613530">
    <property type="protein sequence ID" value="PMD13535.1"/>
    <property type="molecule type" value="Genomic_DNA"/>
</dbReference>
<dbReference type="Gene3D" id="3.10.490.10">
    <property type="entry name" value="Gamma-glutamyl cyclotransferase-like"/>
    <property type="match status" value="1"/>
</dbReference>
<dbReference type="Proteomes" id="UP000235672">
    <property type="component" value="Unassembled WGS sequence"/>
</dbReference>
<name>A0A2J6PHL2_9HELO</name>
<dbReference type="CDD" id="cd06661">
    <property type="entry name" value="GGCT_like"/>
    <property type="match status" value="1"/>
</dbReference>
<evidence type="ECO:0000313" key="3">
    <source>
        <dbReference type="Proteomes" id="UP000235672"/>
    </source>
</evidence>
<dbReference type="OrthoDB" id="3262926at2759"/>
<evidence type="ECO:0000313" key="2">
    <source>
        <dbReference type="EMBL" id="PMD13535.1"/>
    </source>
</evidence>
<organism evidence="2 3">
    <name type="scientific">Hyaloscypha hepaticicola</name>
    <dbReference type="NCBI Taxonomy" id="2082293"/>
    <lineage>
        <taxon>Eukaryota</taxon>
        <taxon>Fungi</taxon>
        <taxon>Dikarya</taxon>
        <taxon>Ascomycota</taxon>
        <taxon>Pezizomycotina</taxon>
        <taxon>Leotiomycetes</taxon>
        <taxon>Helotiales</taxon>
        <taxon>Hyaloscyphaceae</taxon>
        <taxon>Hyaloscypha</taxon>
    </lineage>
</organism>
<dbReference type="InterPro" id="IPR009288">
    <property type="entry name" value="AIG2-like_dom"/>
</dbReference>
<proteinExistence type="predicted"/>
<protein>
    <recommendedName>
        <fullName evidence="1">Gamma-glutamylcyclotransferase AIG2-like domain-containing protein</fullName>
    </recommendedName>
</protein>
<dbReference type="Pfam" id="PF06094">
    <property type="entry name" value="GGACT"/>
    <property type="match status" value="1"/>
</dbReference>
<evidence type="ECO:0000259" key="1">
    <source>
        <dbReference type="Pfam" id="PF06094"/>
    </source>
</evidence>
<sequence>MDLCDELENLAVGAVYEKREENGDTYDPSQGTIKMWQVRFGYTYEEAVAIIGMTQTVTKPSTSTQHKFLSPAQARRIYLLQLDGPMSTTVQVQIVANLPNIPESHYGSSDEGNSLFCKVDGQTKMAIENWLPTQKETIFRPLFVLLARAYKELSLHSLYPTLGKDTILPQFRPQDPHLLSTTPYFGRTQNQYPVWYFFYGTLASVPKLCSLLSLSEDETPILHNASVMGGKMETWGEGKYKALVDGPETSSMKGSAYLVMSEEHEDALRKYETEAYEVVRTSTISPGRDHRDCKVFGTNCSIYDTFNDVKHSRSIFQATRNLSAQVSVLISWAPFLFEEVNFTYKREWESIPQNQYRTPLDYGLVQLNLEIVSLISKYPELERTENAGTELVIHAFLGSRGPPLHLIPDALGLALTDLACLALTDLTVCGQGFEDAIKTKFPGAEKGGGAF</sequence>
<dbReference type="AlphaFoldDB" id="A0A2J6PHL2"/>
<gene>
    <name evidence="2" type="ORF">NA56DRAFT_694724</name>
</gene>
<keyword evidence="3" id="KW-1185">Reference proteome</keyword>
<feature type="domain" description="Gamma-glutamylcyclotransferase AIG2-like" evidence="1">
    <location>
        <begin position="196"/>
        <end position="283"/>
    </location>
</feature>
<dbReference type="InterPro" id="IPR013024">
    <property type="entry name" value="GGCT-like"/>
</dbReference>
<accession>A0A2J6PHL2</accession>
<reference evidence="2 3" key="1">
    <citation type="submission" date="2016-05" db="EMBL/GenBank/DDBJ databases">
        <title>A degradative enzymes factory behind the ericoid mycorrhizal symbiosis.</title>
        <authorList>
            <consortium name="DOE Joint Genome Institute"/>
            <person name="Martino E."/>
            <person name="Morin E."/>
            <person name="Grelet G."/>
            <person name="Kuo A."/>
            <person name="Kohler A."/>
            <person name="Daghino S."/>
            <person name="Barry K."/>
            <person name="Choi C."/>
            <person name="Cichocki N."/>
            <person name="Clum A."/>
            <person name="Copeland A."/>
            <person name="Hainaut M."/>
            <person name="Haridas S."/>
            <person name="Labutti K."/>
            <person name="Lindquist E."/>
            <person name="Lipzen A."/>
            <person name="Khouja H.-R."/>
            <person name="Murat C."/>
            <person name="Ohm R."/>
            <person name="Olson A."/>
            <person name="Spatafora J."/>
            <person name="Veneault-Fourrey C."/>
            <person name="Henrissat B."/>
            <person name="Grigoriev I."/>
            <person name="Martin F."/>
            <person name="Perotto S."/>
        </authorList>
    </citation>
    <scope>NUCLEOTIDE SEQUENCE [LARGE SCALE GENOMIC DNA]</scope>
    <source>
        <strain evidence="2 3">UAMH 7357</strain>
    </source>
</reference>